<keyword evidence="1" id="KW-0808">Transferase</keyword>
<evidence type="ECO:0000313" key="6">
    <source>
        <dbReference type="Proteomes" id="UP000398389"/>
    </source>
</evidence>
<dbReference type="EMBL" id="CABVLU010000001">
    <property type="protein sequence ID" value="VVT47251.1"/>
    <property type="molecule type" value="Genomic_DNA"/>
</dbReference>
<accession>A0A5E8BCR3</accession>
<dbReference type="PANTHER" id="PTHR45896">
    <property type="entry name" value="N-ALPHA-ACETYLTRANSFERASE 30"/>
    <property type="match status" value="1"/>
</dbReference>
<keyword evidence="6" id="KW-1185">Reference proteome</keyword>
<dbReference type="PANTHER" id="PTHR45896:SF1">
    <property type="entry name" value="N-ALPHA-ACETYLTRANSFERASE 30"/>
    <property type="match status" value="1"/>
</dbReference>
<dbReference type="AlphaFoldDB" id="A0A5E8BCR3"/>
<evidence type="ECO:0000256" key="1">
    <source>
        <dbReference type="ARBA" id="ARBA00022679"/>
    </source>
</evidence>
<dbReference type="InterPro" id="IPR044542">
    <property type="entry name" value="NAA30-like"/>
</dbReference>
<feature type="domain" description="N-acetyltransferase" evidence="4">
    <location>
        <begin position="9"/>
        <end position="156"/>
    </location>
</feature>
<dbReference type="GO" id="GO:0004596">
    <property type="term" value="F:protein-N-terminal amino-acid acetyltransferase activity"/>
    <property type="evidence" value="ECO:0007669"/>
    <property type="project" value="InterPro"/>
</dbReference>
<evidence type="ECO:0000256" key="2">
    <source>
        <dbReference type="ARBA" id="ARBA00023315"/>
    </source>
</evidence>
<reference evidence="5 6" key="1">
    <citation type="submission" date="2019-09" db="EMBL/GenBank/DDBJ databases">
        <authorList>
            <person name="Brejova B."/>
        </authorList>
    </citation>
    <scope>NUCLEOTIDE SEQUENCE [LARGE SCALE GENOMIC DNA]</scope>
</reference>
<gene>
    <name evidence="5" type="ORF">SAPINGB_P001618</name>
</gene>
<dbReference type="Proteomes" id="UP000398389">
    <property type="component" value="Unassembled WGS sequence"/>
</dbReference>
<dbReference type="RefSeq" id="XP_031852230.1">
    <property type="nucleotide sequence ID" value="XM_031996339.1"/>
</dbReference>
<dbReference type="OrthoDB" id="249099at2759"/>
<dbReference type="SUPFAM" id="SSF55729">
    <property type="entry name" value="Acyl-CoA N-acyltransferases (Nat)"/>
    <property type="match status" value="1"/>
</dbReference>
<proteinExistence type="inferred from homology"/>
<dbReference type="GO" id="GO:0031417">
    <property type="term" value="C:NatC complex"/>
    <property type="evidence" value="ECO:0007669"/>
    <property type="project" value="TreeGrafter"/>
</dbReference>
<dbReference type="CDD" id="cd04301">
    <property type="entry name" value="NAT_SF"/>
    <property type="match status" value="1"/>
</dbReference>
<keyword evidence="2" id="KW-0012">Acyltransferase</keyword>
<dbReference type="InterPro" id="IPR000182">
    <property type="entry name" value="GNAT_dom"/>
</dbReference>
<comment type="similarity">
    <text evidence="3">Belongs to the acetyltransferase family. MAK3 subfamily.</text>
</comment>
<organism evidence="5 6">
    <name type="scientific">Magnusiomyces paraingens</name>
    <dbReference type="NCBI Taxonomy" id="2606893"/>
    <lineage>
        <taxon>Eukaryota</taxon>
        <taxon>Fungi</taxon>
        <taxon>Dikarya</taxon>
        <taxon>Ascomycota</taxon>
        <taxon>Saccharomycotina</taxon>
        <taxon>Dipodascomycetes</taxon>
        <taxon>Dipodascales</taxon>
        <taxon>Dipodascaceae</taxon>
        <taxon>Magnusiomyces</taxon>
    </lineage>
</organism>
<evidence type="ECO:0000313" key="5">
    <source>
        <dbReference type="EMBL" id="VVT47251.1"/>
    </source>
</evidence>
<dbReference type="Pfam" id="PF00583">
    <property type="entry name" value="Acetyltransf_1"/>
    <property type="match status" value="1"/>
</dbReference>
<dbReference type="Gene3D" id="3.40.630.30">
    <property type="match status" value="1"/>
</dbReference>
<evidence type="ECO:0000256" key="3">
    <source>
        <dbReference type="ARBA" id="ARBA00024025"/>
    </source>
</evidence>
<dbReference type="PROSITE" id="PS51186">
    <property type="entry name" value="GNAT"/>
    <property type="match status" value="1"/>
</dbReference>
<name>A0A5E8BCR3_9ASCO</name>
<dbReference type="GeneID" id="43580439"/>
<sequence length="168" mass="19197">MSEISYTAVTLADEDKEIPLIRELMTKELSEPYTLYVYRYFMYSCPDLTIMAHDGNTLVGAIVCNISSHKDRRQRGYIAMIAVCDEYRGRHIGSKLVAAAVTAMKAQGADEVVLETETVNKAAIRLYENLGFLRSKRLYKYYLNSNDAFRLILPLTEKSTMLTRMMVE</sequence>
<protein>
    <recommendedName>
        <fullName evidence="4">N-acetyltransferase domain-containing protein</fullName>
    </recommendedName>
</protein>
<evidence type="ECO:0000259" key="4">
    <source>
        <dbReference type="PROSITE" id="PS51186"/>
    </source>
</evidence>
<dbReference type="InterPro" id="IPR016181">
    <property type="entry name" value="Acyl_CoA_acyltransferase"/>
</dbReference>